<organism evidence="1 2">
    <name type="scientific">Paramuricea clavata</name>
    <name type="common">Red gorgonian</name>
    <name type="synonym">Violescent sea-whip</name>
    <dbReference type="NCBI Taxonomy" id="317549"/>
    <lineage>
        <taxon>Eukaryota</taxon>
        <taxon>Metazoa</taxon>
        <taxon>Cnidaria</taxon>
        <taxon>Anthozoa</taxon>
        <taxon>Octocorallia</taxon>
        <taxon>Malacalcyonacea</taxon>
        <taxon>Plexauridae</taxon>
        <taxon>Paramuricea</taxon>
    </lineage>
</organism>
<keyword evidence="2" id="KW-1185">Reference proteome</keyword>
<dbReference type="InterPro" id="IPR043502">
    <property type="entry name" value="DNA/RNA_pol_sf"/>
</dbReference>
<dbReference type="Pfam" id="PF00078">
    <property type="entry name" value="RVT_1"/>
    <property type="match status" value="1"/>
</dbReference>
<dbReference type="OrthoDB" id="6780114at2759"/>
<dbReference type="PANTHER" id="PTHR33332">
    <property type="entry name" value="REVERSE TRANSCRIPTASE DOMAIN-CONTAINING PROTEIN"/>
    <property type="match status" value="1"/>
</dbReference>
<proteinExistence type="predicted"/>
<comment type="caution">
    <text evidence="1">The sequence shown here is derived from an EMBL/GenBank/DDBJ whole genome shotgun (WGS) entry which is preliminary data.</text>
</comment>
<protein>
    <submittedName>
        <fullName evidence="1">Uncharacterized protein</fullName>
    </submittedName>
</protein>
<dbReference type="AlphaFoldDB" id="A0A6S7LJK0"/>
<dbReference type="PROSITE" id="PS50878">
    <property type="entry name" value="RT_POL"/>
    <property type="match status" value="1"/>
</dbReference>
<dbReference type="Proteomes" id="UP001152795">
    <property type="component" value="Unassembled WGS sequence"/>
</dbReference>
<sequence length="203" mass="22775">MDRGYLNGVIFLDLKKAFDCVDHEILLKKLILYGCNGLTLDWFRSYLTNCTQMCKIAQRVSSPVVITCGVPQGSNLHPLLFLIYVHDLPNCLSFSNASLFADDTNLTTSGISAEVVQSQLNEDLKKVHGWLLANKLTLNIEKTEYMLIDPRQRLNDIQTPTIRLGDTEVNRVSEIKTLGVVVDDQLLWKNHVDATIAKVSKGI</sequence>
<reference evidence="1" key="1">
    <citation type="submission" date="2020-04" db="EMBL/GenBank/DDBJ databases">
        <authorList>
            <person name="Alioto T."/>
            <person name="Alioto T."/>
            <person name="Gomez Garrido J."/>
        </authorList>
    </citation>
    <scope>NUCLEOTIDE SEQUENCE</scope>
    <source>
        <strain evidence="1">A484AB</strain>
    </source>
</reference>
<name>A0A6S7LJK0_PARCT</name>
<evidence type="ECO:0000313" key="2">
    <source>
        <dbReference type="Proteomes" id="UP001152795"/>
    </source>
</evidence>
<dbReference type="InterPro" id="IPR000477">
    <property type="entry name" value="RT_dom"/>
</dbReference>
<dbReference type="EMBL" id="CACRXK020023036">
    <property type="protein sequence ID" value="CAB4037392.1"/>
    <property type="molecule type" value="Genomic_DNA"/>
</dbReference>
<dbReference type="SUPFAM" id="SSF56672">
    <property type="entry name" value="DNA/RNA polymerases"/>
    <property type="match status" value="1"/>
</dbReference>
<feature type="non-terminal residue" evidence="1">
    <location>
        <position position="203"/>
    </location>
</feature>
<gene>
    <name evidence="1" type="ORF">PACLA_8A050021</name>
</gene>
<evidence type="ECO:0000313" key="1">
    <source>
        <dbReference type="EMBL" id="CAB4037392.1"/>
    </source>
</evidence>
<accession>A0A6S7LJK0</accession>